<dbReference type="Gene3D" id="1.10.260.40">
    <property type="entry name" value="lambda repressor-like DNA-binding domains"/>
    <property type="match status" value="1"/>
</dbReference>
<dbReference type="CDD" id="cd00093">
    <property type="entry name" value="HTH_XRE"/>
    <property type="match status" value="1"/>
</dbReference>
<evidence type="ECO:0000313" key="3">
    <source>
        <dbReference type="EMBL" id="ACL18839.1"/>
    </source>
</evidence>
<dbReference type="PANTHER" id="PTHR46558:SF11">
    <property type="entry name" value="HTH-TYPE TRANSCRIPTIONAL REGULATOR XRE"/>
    <property type="match status" value="1"/>
</dbReference>
<dbReference type="AlphaFoldDB" id="B8FWV3"/>
<name>B8FWV3_DESHD</name>
<dbReference type="InterPro" id="IPR010982">
    <property type="entry name" value="Lambda_DNA-bd_dom_sf"/>
</dbReference>
<reference evidence="3 4" key="1">
    <citation type="journal article" date="2012" name="BMC Microbiol.">
        <title>Genome sequence of Desulfitobacterium hafniense DCB-2, a Gram-positive anaerobe capable of dehalogenation and metal reduction.</title>
        <authorList>
            <person name="Kim S.H."/>
            <person name="Harzman C."/>
            <person name="Davis J.K."/>
            <person name="Hutcheson R."/>
            <person name="Broderick J.B."/>
            <person name="Marsh T.L."/>
            <person name="Tiedje J.M."/>
        </authorList>
    </citation>
    <scope>NUCLEOTIDE SEQUENCE [LARGE SCALE GENOMIC DNA]</scope>
    <source>
        <strain evidence="4">DSM 10664 / DCB-2</strain>
    </source>
</reference>
<keyword evidence="1" id="KW-0238">DNA-binding</keyword>
<organism evidence="3 4">
    <name type="scientific">Desulfitobacterium hafniense (strain DSM 10664 / DCB-2)</name>
    <dbReference type="NCBI Taxonomy" id="272564"/>
    <lineage>
        <taxon>Bacteria</taxon>
        <taxon>Bacillati</taxon>
        <taxon>Bacillota</taxon>
        <taxon>Clostridia</taxon>
        <taxon>Eubacteriales</taxon>
        <taxon>Desulfitobacteriaceae</taxon>
        <taxon>Desulfitobacterium</taxon>
    </lineage>
</organism>
<dbReference type="PROSITE" id="PS50943">
    <property type="entry name" value="HTH_CROC1"/>
    <property type="match status" value="1"/>
</dbReference>
<dbReference type="Proteomes" id="UP000007726">
    <property type="component" value="Chromosome"/>
</dbReference>
<protein>
    <submittedName>
        <fullName evidence="3">Transcriptional regulator, XRE family</fullName>
    </submittedName>
</protein>
<accession>B8FWV3</accession>
<proteinExistence type="predicted"/>
<dbReference type="PANTHER" id="PTHR46558">
    <property type="entry name" value="TRACRIPTIONAL REGULATORY PROTEIN-RELATED-RELATED"/>
    <property type="match status" value="1"/>
</dbReference>
<sequence length="622" mass="72096">MKELANADSMSLGRQELNQEWLEKAQYALNPSNLRSWTAGIRFSQVPDMIASHLKSALLNSYLNSIAQHLEEMDKKSLHKAHVIYCTDDCGNIRDLNLSPDVSERVDSHLRRLVVDRLDQGNVWEDAVRWYWNHSVIWTMEAMSQEFDMRTMSCMSERTWSKVYSKTLCYANPERFNSLFNIYAKNFAHLYMQSLQKEYPDSSRYNLVFYEEFLGLNAPAAGGQGILRPKMLKEKASYLTTFSMAMYHQLRKAVAAQEFTTHDDGSCLSASLETPSGSSSGRVILKREHNFCIEPSEKIMKEVNDETVDLMDSICHLWLKRFTPLQERITIHADDILALRGLRKQKNGQGQRGGYKSEWRERISAHMDLLDRLWISPSPNGESSFGLEEKAFIISKSHDLQREGNKGDYIWEVRPGNPLVQDLQKGKRQTAILSKRVLEMDPYRHAYEKRAARYFSWLWRSRQSRGDYLEPIGITTLLDAIHLQYQKSRSAKTIERFEKMMDTLRDKEVIAGWQYDRIYRNGRDWLELKLVIEPPQAIIDQYAKIKSPTKPGRPPKSERTSLCSLGEQLKKERLRKKLTQMQAAEDIGIAQTTISKLESGRRVPDFKTARKIQQWLKITASS</sequence>
<dbReference type="EMBL" id="CP001336">
    <property type="protein sequence ID" value="ACL18839.1"/>
    <property type="molecule type" value="Genomic_DNA"/>
</dbReference>
<dbReference type="SMART" id="SM00530">
    <property type="entry name" value="HTH_XRE"/>
    <property type="match status" value="1"/>
</dbReference>
<evidence type="ECO:0000259" key="2">
    <source>
        <dbReference type="PROSITE" id="PS50943"/>
    </source>
</evidence>
<evidence type="ECO:0000313" key="4">
    <source>
        <dbReference type="Proteomes" id="UP000007726"/>
    </source>
</evidence>
<feature type="domain" description="HTH cro/C1-type" evidence="2">
    <location>
        <begin position="569"/>
        <end position="612"/>
    </location>
</feature>
<dbReference type="GO" id="GO:0003677">
    <property type="term" value="F:DNA binding"/>
    <property type="evidence" value="ECO:0007669"/>
    <property type="project" value="UniProtKB-KW"/>
</dbReference>
<dbReference type="HOGENOM" id="CLU_441944_0_0_9"/>
<dbReference type="RefSeq" id="WP_015943025.1">
    <property type="nucleotide sequence ID" value="NC_011830.1"/>
</dbReference>
<gene>
    <name evidence="3" type="ordered locus">Dhaf_0775</name>
</gene>
<evidence type="ECO:0000256" key="1">
    <source>
        <dbReference type="ARBA" id="ARBA00023125"/>
    </source>
</evidence>
<dbReference type="Pfam" id="PF01381">
    <property type="entry name" value="HTH_3"/>
    <property type="match status" value="1"/>
</dbReference>
<dbReference type="KEGG" id="dhd:Dhaf_0775"/>
<dbReference type="SUPFAM" id="SSF47413">
    <property type="entry name" value="lambda repressor-like DNA-binding domains"/>
    <property type="match status" value="1"/>
</dbReference>
<dbReference type="InterPro" id="IPR001387">
    <property type="entry name" value="Cro/C1-type_HTH"/>
</dbReference>